<evidence type="ECO:0000313" key="3">
    <source>
        <dbReference type="Proteomes" id="UP000193409"/>
    </source>
</evidence>
<dbReference type="InterPro" id="IPR002881">
    <property type="entry name" value="DUF58"/>
</dbReference>
<name>A0A1Y5SGM4_9RHOB</name>
<dbReference type="OrthoDB" id="9794556at2"/>
<evidence type="ECO:0000259" key="1">
    <source>
        <dbReference type="Pfam" id="PF01882"/>
    </source>
</evidence>
<sequence>MRAPRALRRTAAEIAAPFPPLLADAERLAATVLLGEHGRRRAGLGDEFWQYRPAVEGDEARLVDWRRSAKSDVHFIRQREWQAAQSVMFWIDNARAMDFTSAEAFPRKISRARTLALALSILLVRAGERVGLTTSDHPPRSGEAQLLRLAEELLGEGEGREYGAPETRGMRPHSTAIFFSDFLGPFGGIEEAVARAADRDVRGVLFQVLDPQEESFPFDGRTIFESVGGTMRHETRRAGDLRARYLERLAARRDALSALCRATGWQMHVHHTDQPGQAALLWLHEALQRGRR</sequence>
<keyword evidence="3" id="KW-1185">Reference proteome</keyword>
<dbReference type="Proteomes" id="UP000193409">
    <property type="component" value="Unassembled WGS sequence"/>
</dbReference>
<organism evidence="2 3">
    <name type="scientific">Pseudoruegeria aquimaris</name>
    <dbReference type="NCBI Taxonomy" id="393663"/>
    <lineage>
        <taxon>Bacteria</taxon>
        <taxon>Pseudomonadati</taxon>
        <taxon>Pseudomonadota</taxon>
        <taxon>Alphaproteobacteria</taxon>
        <taxon>Rhodobacterales</taxon>
        <taxon>Roseobacteraceae</taxon>
        <taxon>Pseudoruegeria</taxon>
    </lineage>
</organism>
<reference evidence="2 3" key="1">
    <citation type="submission" date="2017-03" db="EMBL/GenBank/DDBJ databases">
        <authorList>
            <person name="Afonso C.L."/>
            <person name="Miller P.J."/>
            <person name="Scott M.A."/>
            <person name="Spackman E."/>
            <person name="Goraichik I."/>
            <person name="Dimitrov K.M."/>
            <person name="Suarez D.L."/>
            <person name="Swayne D.E."/>
        </authorList>
    </citation>
    <scope>NUCLEOTIDE SEQUENCE [LARGE SCALE GENOMIC DNA]</scope>
    <source>
        <strain evidence="2 3">CECT 7680</strain>
    </source>
</reference>
<dbReference type="Pfam" id="PF01882">
    <property type="entry name" value="DUF58"/>
    <property type="match status" value="1"/>
</dbReference>
<dbReference type="AlphaFoldDB" id="A0A1Y5SGM4"/>
<feature type="domain" description="DUF58" evidence="1">
    <location>
        <begin position="50"/>
        <end position="253"/>
    </location>
</feature>
<gene>
    <name evidence="2" type="ORF">PSA7680_01927</name>
</gene>
<protein>
    <recommendedName>
        <fullName evidence="1">DUF58 domain-containing protein</fullName>
    </recommendedName>
</protein>
<proteinExistence type="predicted"/>
<dbReference type="RefSeq" id="WP_085868493.1">
    <property type="nucleotide sequence ID" value="NZ_FWFQ01000012.1"/>
</dbReference>
<accession>A0A1Y5SGM4</accession>
<dbReference type="PANTHER" id="PTHR33608:SF6">
    <property type="entry name" value="BLL2464 PROTEIN"/>
    <property type="match status" value="1"/>
</dbReference>
<dbReference type="PANTHER" id="PTHR33608">
    <property type="entry name" value="BLL2464 PROTEIN"/>
    <property type="match status" value="1"/>
</dbReference>
<dbReference type="EMBL" id="FWFQ01000012">
    <property type="protein sequence ID" value="SLN39173.1"/>
    <property type="molecule type" value="Genomic_DNA"/>
</dbReference>
<evidence type="ECO:0000313" key="2">
    <source>
        <dbReference type="EMBL" id="SLN39173.1"/>
    </source>
</evidence>